<dbReference type="InterPro" id="IPR029058">
    <property type="entry name" value="AB_hydrolase_fold"/>
</dbReference>
<proteinExistence type="predicted"/>
<feature type="region of interest" description="Disordered" evidence="1">
    <location>
        <begin position="1"/>
        <end position="27"/>
    </location>
</feature>
<dbReference type="EMBL" id="CABVQN010000003">
    <property type="protein sequence ID" value="VWC76718.1"/>
    <property type="molecule type" value="Genomic_DNA"/>
</dbReference>
<dbReference type="GO" id="GO:0017171">
    <property type="term" value="F:serine hydrolase activity"/>
    <property type="evidence" value="ECO:0007669"/>
    <property type="project" value="TreeGrafter"/>
</dbReference>
<evidence type="ECO:0000256" key="1">
    <source>
        <dbReference type="SAM" id="MobiDB-lite"/>
    </source>
</evidence>
<dbReference type="PANTHER" id="PTHR46331:SF2">
    <property type="entry name" value="VALACYCLOVIR HYDROLASE"/>
    <property type="match status" value="1"/>
</dbReference>
<dbReference type="SUPFAM" id="SSF53474">
    <property type="entry name" value="alpha/beta-Hydrolases"/>
    <property type="match status" value="1"/>
</dbReference>
<feature type="domain" description="AB hydrolase-1" evidence="2">
    <location>
        <begin position="48"/>
        <end position="174"/>
    </location>
</feature>
<sequence length="269" mass="29843">MGHSQQQSVADRWQTLPPTPESLPATSAGYADVNGVKIYHKVYGKGSPVLFLHGGMANTDWWNLQVAAVAKYHTVVLVDTRGHGRSTRDERPFSYNQMADDAIALMDKLGFDRAHIVGWSDGAITGLDLAMRYPERIAGVFAFAPNVTTKGVDHDCVKKLAFADFVERAGHEYEAKSATPTEYASFVEQIRAMWATQPNWSTQDLNQITVPVEMVGAQYDEAIFRDHLLYMADSIPNAGLVMLPNVSHFAQVQDPEPFNFAILHFLGDK</sequence>
<keyword evidence="3" id="KW-0378">Hydrolase</keyword>
<evidence type="ECO:0000313" key="3">
    <source>
        <dbReference type="EMBL" id="VWC76718.1"/>
    </source>
</evidence>
<reference evidence="3 4" key="1">
    <citation type="submission" date="2019-09" db="EMBL/GenBank/DDBJ databases">
        <authorList>
            <person name="Depoorter E."/>
        </authorList>
    </citation>
    <scope>NUCLEOTIDE SEQUENCE [LARGE SCALE GENOMIC DNA]</scope>
    <source>
        <strain evidence="3">R-39750</strain>
    </source>
</reference>
<dbReference type="Pfam" id="PF00561">
    <property type="entry name" value="Abhydrolase_1"/>
    <property type="match status" value="1"/>
</dbReference>
<evidence type="ECO:0000259" key="2">
    <source>
        <dbReference type="Pfam" id="PF00561"/>
    </source>
</evidence>
<protein>
    <submittedName>
        <fullName evidence="3">Alpha/beta fold family hydrolase</fullName>
    </submittedName>
</protein>
<accession>A0A6P2UJ39</accession>
<gene>
    <name evidence="3" type="ORF">BLA39750_00929</name>
</gene>
<dbReference type="AlphaFoldDB" id="A0A6P2UJ39"/>
<dbReference type="Proteomes" id="UP000494110">
    <property type="component" value="Unassembled WGS sequence"/>
</dbReference>
<dbReference type="PANTHER" id="PTHR46331">
    <property type="entry name" value="VALACYCLOVIR HYDROLASE"/>
    <property type="match status" value="1"/>
</dbReference>
<dbReference type="InterPro" id="IPR000073">
    <property type="entry name" value="AB_hydrolase_1"/>
</dbReference>
<evidence type="ECO:0000313" key="4">
    <source>
        <dbReference type="Proteomes" id="UP000494110"/>
    </source>
</evidence>
<dbReference type="RefSeq" id="WP_175011080.1">
    <property type="nucleotide sequence ID" value="NZ_CABVQN010000003.1"/>
</dbReference>
<name>A0A6P2UJ39_BURL3</name>
<organism evidence="3 4">
    <name type="scientific">Burkholderia lata (strain ATCC 17760 / DSM 23089 / LMG 22485 / NCIMB 9086 / R18194 / 383)</name>
    <dbReference type="NCBI Taxonomy" id="482957"/>
    <lineage>
        <taxon>Bacteria</taxon>
        <taxon>Pseudomonadati</taxon>
        <taxon>Pseudomonadota</taxon>
        <taxon>Betaproteobacteria</taxon>
        <taxon>Burkholderiales</taxon>
        <taxon>Burkholderiaceae</taxon>
        <taxon>Burkholderia</taxon>
        <taxon>Burkholderia cepacia complex</taxon>
    </lineage>
</organism>
<dbReference type="Gene3D" id="3.40.50.1820">
    <property type="entry name" value="alpha/beta hydrolase"/>
    <property type="match status" value="1"/>
</dbReference>